<proteinExistence type="predicted"/>
<name>A0A8J8W900_9EURO</name>
<evidence type="ECO:0000256" key="1">
    <source>
        <dbReference type="SAM" id="MobiDB-lite"/>
    </source>
</evidence>
<feature type="region of interest" description="Disordered" evidence="1">
    <location>
        <begin position="1"/>
        <end position="46"/>
    </location>
</feature>
<accession>A0A8J8W900</accession>
<dbReference type="InterPro" id="IPR003615">
    <property type="entry name" value="HNH_nuc"/>
</dbReference>
<dbReference type="OrthoDB" id="2104739at2759"/>
<gene>
    <name evidence="3" type="ORF">PECM_008545</name>
</gene>
<dbReference type="Proteomes" id="UP000631181">
    <property type="component" value="Unassembled WGS sequence"/>
</dbReference>
<evidence type="ECO:0000313" key="3">
    <source>
        <dbReference type="EMBL" id="KAF7719036.1"/>
    </source>
</evidence>
<keyword evidence="4" id="KW-1185">Reference proteome</keyword>
<evidence type="ECO:0000259" key="2">
    <source>
        <dbReference type="Pfam" id="PF13391"/>
    </source>
</evidence>
<dbReference type="AlphaFoldDB" id="A0A8J8W900"/>
<reference evidence="3" key="1">
    <citation type="journal article" date="2020" name="Front. Microbiol.">
        <title>Gene regulatory networks of Penicillium echinulatum 2HH and Penicillium oxalicum 114-2 inferred by a computational biology approach.</title>
        <authorList>
            <person name="Lenz A.R."/>
            <person name="Galan-Vasquez E."/>
            <person name="Balbinot E."/>
            <person name="De Abreu F.P."/>
            <person name="De Oliveira N.S."/>
            <person name="Da Rosa L.O."/>
            <person name="De Avila E Silva S."/>
            <person name="Camassola M."/>
            <person name="Dillon A.J.P."/>
            <person name="Perez-Rueda E."/>
        </authorList>
    </citation>
    <scope>NUCLEOTIDE SEQUENCE</scope>
    <source>
        <strain evidence="3">S1M29</strain>
    </source>
</reference>
<comment type="caution">
    <text evidence="3">The sequence shown here is derived from an EMBL/GenBank/DDBJ whole genome shotgun (WGS) entry which is preliminary data.</text>
</comment>
<dbReference type="Pfam" id="PF13391">
    <property type="entry name" value="HNH_2"/>
    <property type="match status" value="1"/>
</dbReference>
<sequence>MTRSMSKRRQEDADSPALSDFQRRQTERPPPALFSRSSISSVEPASPNRWEELKAQALKRINEYKCYGREYEDKLKNVLTEALRWLPEGGRDALAQDIIDVREDDNMLYDVFANLRTAIMEAAQAIKFDDHDTAIKWSSIYTAFPKTKAIAASKINSLENGITLRQELHRAFQRFLIALRPTGIPNCYEIKKWQPDEDDLGLRLLFNYQLPADATVTLRQAFGHEDKPLPSTDLLDMHWRLCEIFHASGMAEEVKLVEQRWFKLKHDLCGCSLPEDGSLNLEEVLHVAFADHIQV</sequence>
<feature type="domain" description="HNH nuclease" evidence="2">
    <location>
        <begin position="148"/>
        <end position="179"/>
    </location>
</feature>
<evidence type="ECO:0000313" key="4">
    <source>
        <dbReference type="Proteomes" id="UP000631181"/>
    </source>
</evidence>
<dbReference type="EMBL" id="WIWV01000009">
    <property type="protein sequence ID" value="KAF7719036.1"/>
    <property type="molecule type" value="Genomic_DNA"/>
</dbReference>
<organism evidence="3 4">
    <name type="scientific">Penicillium ucsense</name>
    <dbReference type="NCBI Taxonomy" id="2839758"/>
    <lineage>
        <taxon>Eukaryota</taxon>
        <taxon>Fungi</taxon>
        <taxon>Dikarya</taxon>
        <taxon>Ascomycota</taxon>
        <taxon>Pezizomycotina</taxon>
        <taxon>Eurotiomycetes</taxon>
        <taxon>Eurotiomycetidae</taxon>
        <taxon>Eurotiales</taxon>
        <taxon>Aspergillaceae</taxon>
        <taxon>Penicillium</taxon>
    </lineage>
</organism>
<protein>
    <recommendedName>
        <fullName evidence="2">HNH nuclease domain-containing protein</fullName>
    </recommendedName>
</protein>